<dbReference type="InterPro" id="IPR013422">
    <property type="entry name" value="CRISPR-assoc_prot_Cas5_N"/>
</dbReference>
<evidence type="ECO:0000313" key="3">
    <source>
        <dbReference type="Proteomes" id="UP000006583"/>
    </source>
</evidence>
<accession>F8C1Y0</accession>
<dbReference type="InterPro" id="IPR021124">
    <property type="entry name" value="CRISPR-assoc_prot_Cas5"/>
</dbReference>
<dbReference type="GO" id="GO:0051607">
    <property type="term" value="P:defense response to virus"/>
    <property type="evidence" value="ECO:0007669"/>
    <property type="project" value="UniProtKB-KW"/>
</dbReference>
<dbReference type="OrthoDB" id="9782505at2"/>
<protein>
    <submittedName>
        <fullName evidence="2">CRISPR-associated protein Cas5 family</fullName>
    </submittedName>
</protein>
<keyword evidence="3" id="KW-1185">Reference proteome</keyword>
<name>F8C1Y0_THEGP</name>
<dbReference type="eggNOG" id="COG1688">
    <property type="taxonomic scope" value="Bacteria"/>
</dbReference>
<proteinExistence type="predicted"/>
<dbReference type="Gene3D" id="3.30.70.2660">
    <property type="match status" value="1"/>
</dbReference>
<dbReference type="AlphaFoldDB" id="F8C1Y0"/>
<dbReference type="RefSeq" id="WP_013910006.1">
    <property type="nucleotide sequence ID" value="NC_015682.1"/>
</dbReference>
<dbReference type="PATRIC" id="fig|795359.3.peg.1242"/>
<dbReference type="HOGENOM" id="CLU_1011225_0_0_0"/>
<dbReference type="NCBIfam" id="TIGR02593">
    <property type="entry name" value="CRISPR_cas5"/>
    <property type="match status" value="1"/>
</dbReference>
<gene>
    <name evidence="2" type="ordered locus">TOPB45_1223</name>
</gene>
<evidence type="ECO:0000313" key="2">
    <source>
        <dbReference type="EMBL" id="AEH23308.1"/>
    </source>
</evidence>
<dbReference type="Proteomes" id="UP000006583">
    <property type="component" value="Chromosome"/>
</dbReference>
<dbReference type="InterPro" id="IPR013337">
    <property type="entry name" value="CRISPR-assoc_prot_Cas5_Tneap"/>
</dbReference>
<dbReference type="STRING" id="795359.TOPB45_1223"/>
<organism evidence="2 3">
    <name type="scientific">Thermodesulfobacterium geofontis (strain OPF15)</name>
    <dbReference type="NCBI Taxonomy" id="795359"/>
    <lineage>
        <taxon>Bacteria</taxon>
        <taxon>Pseudomonadati</taxon>
        <taxon>Thermodesulfobacteriota</taxon>
        <taxon>Thermodesulfobacteria</taxon>
        <taxon>Thermodesulfobacteriales</taxon>
        <taxon>Thermodesulfobacteriaceae</taxon>
        <taxon>Thermodesulfobacterium</taxon>
    </lineage>
</organism>
<dbReference type="KEGG" id="top:TOPB45_1223"/>
<dbReference type="Pfam" id="PF09704">
    <property type="entry name" value="Cas_Cas5d"/>
    <property type="match status" value="1"/>
</dbReference>
<dbReference type="NCBIfam" id="TIGR01895">
    <property type="entry name" value="cas_Cas5t"/>
    <property type="match status" value="1"/>
</dbReference>
<evidence type="ECO:0000256" key="1">
    <source>
        <dbReference type="ARBA" id="ARBA00023118"/>
    </source>
</evidence>
<reference evidence="2 3" key="1">
    <citation type="journal article" date="2013" name="Genome Announc.">
        <title>Complete genome sequence of the hyperthermophilic sulfate-reducing bacterium Thermodesulfobacterium geofontis OPF15T.</title>
        <authorList>
            <person name="Elkins J.G."/>
            <person name="Hamilton-Brehm S.D."/>
            <person name="Lucas S."/>
            <person name="Han J."/>
            <person name="Lapidus A."/>
            <person name="Cheng J.F."/>
            <person name="Goodwin L.A."/>
            <person name="Pitluck S."/>
            <person name="Peters L."/>
            <person name="Mikhailova N."/>
            <person name="Davenport K.W."/>
            <person name="Detter J.C."/>
            <person name="Han C.S."/>
            <person name="Tapia R."/>
            <person name="Land M.L."/>
            <person name="Hauser L."/>
            <person name="Kyrpides N.C."/>
            <person name="Ivanova N.N."/>
            <person name="Pagani I."/>
            <person name="Bruce D."/>
            <person name="Woyke T."/>
            <person name="Cottingham R.W."/>
        </authorList>
    </citation>
    <scope>NUCLEOTIDE SEQUENCE [LARGE SCALE GENOMIC DNA]</scope>
    <source>
        <strain evidence="2 3">OPF15</strain>
    </source>
</reference>
<dbReference type="GO" id="GO:0043571">
    <property type="term" value="P:maintenance of CRISPR repeat elements"/>
    <property type="evidence" value="ECO:0007669"/>
    <property type="project" value="InterPro"/>
</dbReference>
<dbReference type="EMBL" id="CP002829">
    <property type="protein sequence ID" value="AEH23308.1"/>
    <property type="molecule type" value="Genomic_DNA"/>
</dbReference>
<keyword evidence="1" id="KW-0051">Antiviral defense</keyword>
<sequence>MKVLKLKIYQPTAHYRILFTFARRHTYPIPPYSTVIGFICNVLGIRDQWDENFEKLKEGLSLAIYGNYEYLNREYVWFRTLDKDSHIGRFGWQENRFIDQLPEHPGGQIPTRVDVLENVKLVIYIRHEDENFIEILKNAFENPSNRIYPIHLGRAEDLVVFEEIKTLNIKEEKKPLYGSLKEYNFTWLVDPGRGEKYLDFKFYPENYSEFFNKIQGSYHLITSFYRIVEGFRVFEQIPVKLFEGGSFPLSFGKPFRFIFDEEENLPLFFTKMIYPEE</sequence>